<keyword evidence="3" id="KW-1185">Reference proteome</keyword>
<name>A0A060R6I6_9BACT</name>
<dbReference type="STRING" id="1433126.BN938_0477"/>
<evidence type="ECO:0000256" key="1">
    <source>
        <dbReference type="SAM" id="MobiDB-lite"/>
    </source>
</evidence>
<feature type="region of interest" description="Disordered" evidence="1">
    <location>
        <begin position="30"/>
        <end position="52"/>
    </location>
</feature>
<dbReference type="Proteomes" id="UP000027616">
    <property type="component" value="Chromosome I"/>
</dbReference>
<dbReference type="KEGG" id="rbc:BN938_0477"/>
<dbReference type="EMBL" id="HG934468">
    <property type="protein sequence ID" value="CDN30582.1"/>
    <property type="molecule type" value="Genomic_DNA"/>
</dbReference>
<protein>
    <submittedName>
        <fullName evidence="2">Uncharacterized protein</fullName>
    </submittedName>
</protein>
<sequence>MFLSDRNRSLRRHRIIPMVENFNYNNMRTIKNRNENGRQRRRRLTDGSIESP</sequence>
<organism evidence="2 3">
    <name type="scientific">Mucinivorans hirudinis</name>
    <dbReference type="NCBI Taxonomy" id="1433126"/>
    <lineage>
        <taxon>Bacteria</taxon>
        <taxon>Pseudomonadati</taxon>
        <taxon>Bacteroidota</taxon>
        <taxon>Bacteroidia</taxon>
        <taxon>Bacteroidales</taxon>
        <taxon>Rikenellaceae</taxon>
        <taxon>Mucinivorans</taxon>
    </lineage>
</organism>
<reference evidence="2 3" key="1">
    <citation type="journal article" date="2015" name="Genome Announc.">
        <title>Complete Genome Sequence of the Novel Leech Symbiont Mucinivorans hirudinis M3T.</title>
        <authorList>
            <person name="Nelson M.C."/>
            <person name="Bomar L."/>
            <person name="Graf J."/>
        </authorList>
    </citation>
    <scope>NUCLEOTIDE SEQUENCE [LARGE SCALE GENOMIC DNA]</scope>
    <source>
        <strain evidence="3">M3</strain>
    </source>
</reference>
<evidence type="ECO:0000313" key="3">
    <source>
        <dbReference type="Proteomes" id="UP000027616"/>
    </source>
</evidence>
<proteinExistence type="predicted"/>
<dbReference type="HOGENOM" id="CLU_3081969_0_0_10"/>
<gene>
    <name evidence="2" type="ORF">BN938_0477</name>
</gene>
<evidence type="ECO:0000313" key="2">
    <source>
        <dbReference type="EMBL" id="CDN30582.1"/>
    </source>
</evidence>
<accession>A0A060R6I6</accession>
<dbReference type="AlphaFoldDB" id="A0A060R6I6"/>